<reference evidence="2 3" key="1">
    <citation type="submission" date="2020-04" db="EMBL/GenBank/DDBJ databases">
        <title>MicrobeNet Type strains.</title>
        <authorList>
            <person name="Nicholson A.C."/>
        </authorList>
    </citation>
    <scope>NUCLEOTIDE SEQUENCE [LARGE SCALE GENOMIC DNA]</scope>
    <source>
        <strain evidence="2 3">DSM 44445</strain>
    </source>
</reference>
<feature type="domain" description="Dienelactone hydrolase" evidence="1">
    <location>
        <begin position="32"/>
        <end position="279"/>
    </location>
</feature>
<evidence type="ECO:0000259" key="1">
    <source>
        <dbReference type="Pfam" id="PF01738"/>
    </source>
</evidence>
<accession>A0A7X6M5R7</accession>
<dbReference type="Proteomes" id="UP000523447">
    <property type="component" value="Unassembled WGS sequence"/>
</dbReference>
<evidence type="ECO:0000313" key="2">
    <source>
        <dbReference type="EMBL" id="NKY89860.1"/>
    </source>
</evidence>
<dbReference type="Gene3D" id="3.40.50.1820">
    <property type="entry name" value="alpha/beta hydrolase"/>
    <property type="match status" value="1"/>
</dbReference>
<protein>
    <submittedName>
        <fullName evidence="2">Carboxymethylenebutenolidase</fullName>
    </submittedName>
</protein>
<dbReference type="Pfam" id="PF01738">
    <property type="entry name" value="DLH"/>
    <property type="match status" value="1"/>
</dbReference>
<organism evidence="2 3">
    <name type="scientific">Nocardia veterana</name>
    <dbReference type="NCBI Taxonomy" id="132249"/>
    <lineage>
        <taxon>Bacteria</taxon>
        <taxon>Bacillati</taxon>
        <taxon>Actinomycetota</taxon>
        <taxon>Actinomycetes</taxon>
        <taxon>Mycobacteriales</taxon>
        <taxon>Nocardiaceae</taxon>
        <taxon>Nocardia</taxon>
    </lineage>
</organism>
<keyword evidence="3" id="KW-1185">Reference proteome</keyword>
<gene>
    <name evidence="2" type="ORF">HGA07_30280</name>
</gene>
<dbReference type="PANTHER" id="PTHR46623:SF6">
    <property type="entry name" value="ALPHA_BETA-HYDROLASES SUPERFAMILY PROTEIN"/>
    <property type="match status" value="1"/>
</dbReference>
<dbReference type="InterPro" id="IPR002925">
    <property type="entry name" value="Dienelactn_hydro"/>
</dbReference>
<dbReference type="InterPro" id="IPR029058">
    <property type="entry name" value="AB_hydrolase_fold"/>
</dbReference>
<dbReference type="InterPro" id="IPR051049">
    <property type="entry name" value="Dienelactone_hydrolase-like"/>
</dbReference>
<dbReference type="SUPFAM" id="SSF53474">
    <property type="entry name" value="alpha/beta-Hydrolases"/>
    <property type="match status" value="1"/>
</dbReference>
<evidence type="ECO:0000313" key="3">
    <source>
        <dbReference type="Proteomes" id="UP000523447"/>
    </source>
</evidence>
<dbReference type="RefSeq" id="WP_040715370.1">
    <property type="nucleotide sequence ID" value="NZ_CAWPHS010000065.1"/>
</dbReference>
<proteinExistence type="predicted"/>
<dbReference type="GO" id="GO:0016787">
    <property type="term" value="F:hydrolase activity"/>
    <property type="evidence" value="ECO:0007669"/>
    <property type="project" value="InterPro"/>
</dbReference>
<dbReference type="PANTHER" id="PTHR46623">
    <property type="entry name" value="CARBOXYMETHYLENEBUTENOLIDASE-RELATED"/>
    <property type="match status" value="1"/>
</dbReference>
<dbReference type="AlphaFoldDB" id="A0A7X6M5R7"/>
<sequence length="283" mass="29872">MSGIYRDKAPLRGSGVVDDTRQTVGRVPITVIEPEGYARGGIVVLHESREFADALLEMMKSLAGEGWIMVAPNLFHRFDRPSADGDGSGLAVERDVAAVGARSNGPGATATGLASPPAGGTEHVFGADLFADFDACFDWLVGRGVFADTIGVLGFDTAGTAALLVATNRPIGAAVSVAAPGIAEPLTAEATALVDAAPQLQAPWLGLYGNDDPVTPADEVERLRDAAARAAVATLVVSYPGLHHRPDHPGFEMADFDQLPDEEKRMLIDAQTRIFDWFDSHLR</sequence>
<comment type="caution">
    <text evidence="2">The sequence shown here is derived from an EMBL/GenBank/DDBJ whole genome shotgun (WGS) entry which is preliminary data.</text>
</comment>
<dbReference type="EMBL" id="JAAXPE010000068">
    <property type="protein sequence ID" value="NKY89860.1"/>
    <property type="molecule type" value="Genomic_DNA"/>
</dbReference>
<name>A0A7X6M5R7_9NOCA</name>